<dbReference type="GO" id="GO:0005737">
    <property type="term" value="C:cytoplasm"/>
    <property type="evidence" value="ECO:0007669"/>
    <property type="project" value="TreeGrafter"/>
</dbReference>
<dbReference type="InterPro" id="IPR004143">
    <property type="entry name" value="BPL_LPL_catalytic"/>
</dbReference>
<evidence type="ECO:0000256" key="1">
    <source>
        <dbReference type="ARBA" id="ARBA00009934"/>
    </source>
</evidence>
<keyword evidence="2 5" id="KW-0436">Ligase</keyword>
<evidence type="ECO:0000256" key="3">
    <source>
        <dbReference type="SAM" id="MobiDB-lite"/>
    </source>
</evidence>
<dbReference type="NCBIfam" id="TIGR00121">
    <property type="entry name" value="birA_ligase"/>
    <property type="match status" value="1"/>
</dbReference>
<evidence type="ECO:0000313" key="6">
    <source>
        <dbReference type="Proteomes" id="UP000736164"/>
    </source>
</evidence>
<dbReference type="PANTHER" id="PTHR12835:SF5">
    <property type="entry name" value="BIOTIN--PROTEIN LIGASE"/>
    <property type="match status" value="1"/>
</dbReference>
<gene>
    <name evidence="5" type="primary">Hlcs</name>
    <name evidence="5" type="ORF">GTO95_0009931</name>
</gene>
<name>A0A8J7P0J7_ATRSP</name>
<dbReference type="InterPro" id="IPR045864">
    <property type="entry name" value="aa-tRNA-synth_II/BPL/LPL"/>
</dbReference>
<dbReference type="EMBL" id="JAAWVO010063640">
    <property type="protein sequence ID" value="MBN3323202.1"/>
    <property type="molecule type" value="Genomic_DNA"/>
</dbReference>
<evidence type="ECO:0000259" key="4">
    <source>
        <dbReference type="PROSITE" id="PS51733"/>
    </source>
</evidence>
<accession>A0A8J7P0J7</accession>
<dbReference type="InterPro" id="IPR004408">
    <property type="entry name" value="Biotin_CoA_COase_ligase"/>
</dbReference>
<organism evidence="5 6">
    <name type="scientific">Atractosteus spatula</name>
    <name type="common">Alligator gar</name>
    <name type="synonym">Lepisosteus spatula</name>
    <dbReference type="NCBI Taxonomy" id="7917"/>
    <lineage>
        <taxon>Eukaryota</taxon>
        <taxon>Metazoa</taxon>
        <taxon>Chordata</taxon>
        <taxon>Craniata</taxon>
        <taxon>Vertebrata</taxon>
        <taxon>Euteleostomi</taxon>
        <taxon>Actinopterygii</taxon>
        <taxon>Neopterygii</taxon>
        <taxon>Holostei</taxon>
        <taxon>Semionotiformes</taxon>
        <taxon>Lepisosteidae</taxon>
        <taxon>Atractosteus</taxon>
    </lineage>
</organism>
<dbReference type="Pfam" id="PF03099">
    <property type="entry name" value="BPL_LplA_LipB"/>
    <property type="match status" value="1"/>
</dbReference>
<reference evidence="5" key="1">
    <citation type="journal article" date="2021" name="Cell">
        <title>Tracing the genetic footprints of vertebrate landing in non-teleost ray-finned fishes.</title>
        <authorList>
            <person name="Bi X."/>
            <person name="Wang K."/>
            <person name="Yang L."/>
            <person name="Pan H."/>
            <person name="Jiang H."/>
            <person name="Wei Q."/>
            <person name="Fang M."/>
            <person name="Yu H."/>
            <person name="Zhu C."/>
            <person name="Cai Y."/>
            <person name="He Y."/>
            <person name="Gan X."/>
            <person name="Zeng H."/>
            <person name="Yu D."/>
            <person name="Zhu Y."/>
            <person name="Jiang H."/>
            <person name="Qiu Q."/>
            <person name="Yang H."/>
            <person name="Zhang Y.E."/>
            <person name="Wang W."/>
            <person name="Zhu M."/>
            <person name="He S."/>
            <person name="Zhang G."/>
        </authorList>
    </citation>
    <scope>NUCLEOTIDE SEQUENCE</scope>
    <source>
        <strain evidence="5">Allg_001</strain>
    </source>
</reference>
<protein>
    <submittedName>
        <fullName evidence="5">BPL1 ligase</fullName>
    </submittedName>
</protein>
<evidence type="ECO:0000313" key="5">
    <source>
        <dbReference type="EMBL" id="MBN3323202.1"/>
    </source>
</evidence>
<proteinExistence type="inferred from homology"/>
<feature type="domain" description="BPL/LPL catalytic" evidence="4">
    <location>
        <begin position="663"/>
        <end position="861"/>
    </location>
</feature>
<dbReference type="AlphaFoldDB" id="A0A8J7P0J7"/>
<feature type="non-terminal residue" evidence="5">
    <location>
        <position position="1"/>
    </location>
</feature>
<feature type="compositionally biased region" description="Polar residues" evidence="3">
    <location>
        <begin position="209"/>
        <end position="219"/>
    </location>
</feature>
<keyword evidence="6" id="KW-1185">Reference proteome</keyword>
<feature type="region of interest" description="Disordered" evidence="3">
    <location>
        <begin position="322"/>
        <end position="359"/>
    </location>
</feature>
<feature type="non-terminal residue" evidence="5">
    <location>
        <position position="935"/>
    </location>
</feature>
<comment type="similarity">
    <text evidence="1">Belongs to the biotin--protein ligase family.</text>
</comment>
<sequence>MLITLCYVYLWVRFQRCYTVVIRSTVRRLCGGSRSFAFRTLEPGQWQKRLPAAEKSFQAHSPSLQEEKVFLRLGDKVFCISEPQPCDDLSKWTVLPGSPLVYLESVSRAKNIAFVIEASSDQELALNSLPTSRRKILKWSDHCLPLACSPGQPFKAIAEASVEDFSQLGVAFMEDRLQMDNGLVPDKIVSVLLQESALRELIEKRQVASDKQSQLSGPQESPGVGPVAEAASGRGGDCGGAVQQRSHPDGDGQQSSETVQGEKGATGGREQEEEAEMDKKEVNGVKDHHKEEHHLHLSSCHECLELESCTIESVKFASAENIPDLPDDYMGSASEEEEEEGERSCSQSRRASVTGKPPNVLVYAGQEPAESEARYRRVRALLAECLDADSYVVYQLRHEQVLGQPWLESARLVVLASDEPLAPELRQRFLSYLSLGGRLLGLSSPFCFGGLAVAPKAALRNRVHRLRFGRAGEPGPGPEPEPEPELELSVMASGGVFVRERDAETDGQVELWGQLSGQDKDVVVVRLARGDRGGRAVLCQVRLETPPDSGDVQNPEDFDELKVSNAQRYEAMSKILSSLGLSCGPSQVPPPSPLYLLSSSQDSRDRFLKWLWTKVDREGVLKSPKVSLKVASTAAPQTEQTEGLITLVTEPSEPEPSEQFSFHTYARNLQTGTLGHLVLYAEVTPTTMDLLEGLMLQLPQEMGLIAIAARQTQGKGRGGNAWLSPVGCAMFTLHVRVPVSSALGQRIPFLQHLAALAVVQAVRTLPGYEDIDLRVKWPNDIYYSDLMKLGGVLVTSTLMGSTFHALVGCGFNVSNSNPTICVNDLVVQHNKEGGTALALLDTAQLIGRSVTVLEQLIQTFQDQGPQGVLPLYYRRWVHSGTQVRLWREDGPQVAVVGLDDNGFLQVASPDRHVVSVQPDGNSFDMLRNLIVAKQH</sequence>
<dbReference type="CDD" id="cd16442">
    <property type="entry name" value="BPL"/>
    <property type="match status" value="1"/>
</dbReference>
<dbReference type="Gene3D" id="3.30.930.10">
    <property type="entry name" value="Bira Bifunctional Protein, Domain 2"/>
    <property type="match status" value="1"/>
</dbReference>
<dbReference type="Proteomes" id="UP000736164">
    <property type="component" value="Unassembled WGS sequence"/>
</dbReference>
<evidence type="ECO:0000256" key="2">
    <source>
        <dbReference type="ARBA" id="ARBA00022598"/>
    </source>
</evidence>
<dbReference type="GO" id="GO:0004077">
    <property type="term" value="F:biotin--[biotin carboxyl-carrier protein] ligase activity"/>
    <property type="evidence" value="ECO:0007669"/>
    <property type="project" value="InterPro"/>
</dbReference>
<comment type="caution">
    <text evidence="5">The sequence shown here is derived from an EMBL/GenBank/DDBJ whole genome shotgun (WGS) entry which is preliminary data.</text>
</comment>
<dbReference type="SUPFAM" id="SSF55681">
    <property type="entry name" value="Class II aaRS and biotin synthetases"/>
    <property type="match status" value="1"/>
</dbReference>
<dbReference type="PANTHER" id="PTHR12835">
    <property type="entry name" value="BIOTIN PROTEIN LIGASE"/>
    <property type="match status" value="1"/>
</dbReference>
<dbReference type="PROSITE" id="PS51733">
    <property type="entry name" value="BPL_LPL_CATALYTIC"/>
    <property type="match status" value="1"/>
</dbReference>
<feature type="region of interest" description="Disordered" evidence="3">
    <location>
        <begin position="208"/>
        <end position="279"/>
    </location>
</feature>